<feature type="compositionally biased region" description="Basic and acidic residues" evidence="7">
    <location>
        <begin position="194"/>
        <end position="203"/>
    </location>
</feature>
<dbReference type="Pfam" id="PF06414">
    <property type="entry name" value="Zeta_toxin"/>
    <property type="match status" value="1"/>
</dbReference>
<keyword evidence="3" id="KW-0547">Nucleotide-binding</keyword>
<comment type="catalytic activity">
    <reaction evidence="6">
        <text>UDP-N-acetyl-alpha-D-glucosamine + ATP = UDP-N-acetyl-alpha-D-glucosamine 3'-phosphate + ADP + H(+)</text>
        <dbReference type="Rhea" id="RHEA:32671"/>
        <dbReference type="ChEBI" id="CHEBI:15378"/>
        <dbReference type="ChEBI" id="CHEBI:30616"/>
        <dbReference type="ChEBI" id="CHEBI:57705"/>
        <dbReference type="ChEBI" id="CHEBI:64353"/>
        <dbReference type="ChEBI" id="CHEBI:456216"/>
        <dbReference type="EC" id="2.7.1.176"/>
    </reaction>
</comment>
<evidence type="ECO:0000313" key="9">
    <source>
        <dbReference type="EMBL" id="AKN75878.1"/>
    </source>
</evidence>
<evidence type="ECO:0000256" key="6">
    <source>
        <dbReference type="ARBA" id="ARBA00048178"/>
    </source>
</evidence>
<evidence type="ECO:0000256" key="4">
    <source>
        <dbReference type="ARBA" id="ARBA00022840"/>
    </source>
</evidence>
<keyword evidence="10" id="KW-1185">Reference proteome</keyword>
<feature type="compositionally biased region" description="Basic and acidic residues" evidence="7">
    <location>
        <begin position="149"/>
        <end position="163"/>
    </location>
</feature>
<reference evidence="9 10" key="1">
    <citation type="journal article" date="2014" name="Int. J. Syst. Evol. Microbiol.">
        <title>Draft Genome Sequence of Corynebacterium ulcerans FRC58, Isolated from the Bronchitic Aspiration of a Patient in France.</title>
        <authorList>
            <person name="Silva Ado S."/>
            <person name="Barauna R.A."/>
            <person name="de Sa P.C."/>
            <person name="das Gracas D.A."/>
            <person name="Carneiro A.R."/>
            <person name="Thouvenin M."/>
            <person name="Azevedo V."/>
            <person name="Badell E."/>
            <person name="Guiso N."/>
            <person name="da Silva A.L."/>
            <person name="Ramos R.T."/>
        </authorList>
    </citation>
    <scope>NUCLEOTIDE SEQUENCE [LARGE SCALE GENOMIC DNA]</scope>
    <source>
        <strain evidence="9 10">FRC58</strain>
    </source>
</reference>
<evidence type="ECO:0000256" key="1">
    <source>
        <dbReference type="ARBA" id="ARBA00009104"/>
    </source>
</evidence>
<dbReference type="EC" id="2.7.1.176" evidence="2"/>
<comment type="similarity">
    <text evidence="1">Belongs to the zeta toxin family.</text>
</comment>
<sequence length="320" mass="35196">MTKMALADGKNVIFDITMTTSGSVTGRIKKAKAHGYDEFTGVYIDVPLEVSLKSAQERYIRGAQEYTDGVGYGGRYVPESAIMRAQVPGSDKTRNRQVFEGLTASKVFTATEIWDNNRQDKNGNRQPAALIERTTTNGKEHHRPVRSGGSDDGRRETSTRQRTEGAGNRLGHDSGVRRPAGPGRSTDQDSSSRNAREDHDGTSKRNVQPRSNNIHLNQTPLATQTSPVVPTTGHYKGKTVHNIDNADDILKGHDLPEGMKAVIGAYGEIALKFPNKESEREYRKKHGKNFLNVTTGAQAALHDAVKTMTPYQLVSSPIRR</sequence>
<proteinExistence type="inferred from homology"/>
<evidence type="ECO:0000259" key="8">
    <source>
        <dbReference type="Pfam" id="PF06414"/>
    </source>
</evidence>
<gene>
    <name evidence="9" type="ORF">CulFRC58_0024</name>
</gene>
<accession>A0ABM5TYE5</accession>
<feature type="compositionally biased region" description="Polar residues" evidence="7">
    <location>
        <begin position="204"/>
        <end position="229"/>
    </location>
</feature>
<evidence type="ECO:0000256" key="5">
    <source>
        <dbReference type="ARBA" id="ARBA00032897"/>
    </source>
</evidence>
<feature type="region of interest" description="Disordered" evidence="7">
    <location>
        <begin position="133"/>
        <end position="234"/>
    </location>
</feature>
<dbReference type="InterPro" id="IPR010488">
    <property type="entry name" value="Zeta_toxin_domain"/>
</dbReference>
<name>A0ABM5TYE5_CORUL</name>
<evidence type="ECO:0000256" key="3">
    <source>
        <dbReference type="ARBA" id="ARBA00022741"/>
    </source>
</evidence>
<dbReference type="EMBL" id="CP011913">
    <property type="protein sequence ID" value="AKN75878.1"/>
    <property type="molecule type" value="Genomic_DNA"/>
</dbReference>
<evidence type="ECO:0000256" key="2">
    <source>
        <dbReference type="ARBA" id="ARBA00011963"/>
    </source>
</evidence>
<dbReference type="Gene3D" id="3.40.50.300">
    <property type="entry name" value="P-loop containing nucleotide triphosphate hydrolases"/>
    <property type="match status" value="1"/>
</dbReference>
<evidence type="ECO:0000256" key="7">
    <source>
        <dbReference type="SAM" id="MobiDB-lite"/>
    </source>
</evidence>
<dbReference type="InterPro" id="IPR027417">
    <property type="entry name" value="P-loop_NTPase"/>
</dbReference>
<organism evidence="9 10">
    <name type="scientific">Corynebacterium ulcerans FRC58</name>
    <dbReference type="NCBI Taxonomy" id="1408268"/>
    <lineage>
        <taxon>Bacteria</taxon>
        <taxon>Bacillati</taxon>
        <taxon>Actinomycetota</taxon>
        <taxon>Actinomycetes</taxon>
        <taxon>Mycobacteriales</taxon>
        <taxon>Corynebacteriaceae</taxon>
        <taxon>Corynebacterium</taxon>
    </lineage>
</organism>
<dbReference type="Proteomes" id="UP000036185">
    <property type="component" value="Chromosome"/>
</dbReference>
<feature type="domain" description="Zeta toxin" evidence="8">
    <location>
        <begin position="4"/>
        <end position="117"/>
    </location>
</feature>
<protein>
    <recommendedName>
        <fullName evidence="5">UDP-N-acetylglucosamine kinase</fullName>
        <ecNumber evidence="2">2.7.1.176</ecNumber>
    </recommendedName>
    <alternativeName>
        <fullName evidence="5">UDP-N-acetylglucosamine kinase</fullName>
    </alternativeName>
</protein>
<evidence type="ECO:0000313" key="10">
    <source>
        <dbReference type="Proteomes" id="UP000036185"/>
    </source>
</evidence>
<keyword evidence="4" id="KW-0067">ATP-binding</keyword>